<keyword evidence="5 8" id="KW-0472">Membrane</keyword>
<dbReference type="PANTHER" id="PTHR30572:SF4">
    <property type="entry name" value="ABC TRANSPORTER PERMEASE YTRF"/>
    <property type="match status" value="1"/>
</dbReference>
<proteinExistence type="inferred from homology"/>
<comment type="caution">
    <text evidence="10">The sequence shown here is derived from an EMBL/GenBank/DDBJ whole genome shotgun (WGS) entry which is preliminary data.</text>
</comment>
<feature type="transmembrane region" description="Helical" evidence="8">
    <location>
        <begin position="434"/>
        <end position="455"/>
    </location>
</feature>
<organism evidence="10 11">
    <name type="scientific">Candidatus Enterococcus ferrettii</name>
    <dbReference type="NCBI Taxonomy" id="2815324"/>
    <lineage>
        <taxon>Bacteria</taxon>
        <taxon>Bacillati</taxon>
        <taxon>Bacillota</taxon>
        <taxon>Bacilli</taxon>
        <taxon>Lactobacillales</taxon>
        <taxon>Enterococcaceae</taxon>
        <taxon>Enterococcus</taxon>
    </lineage>
</organism>
<keyword evidence="11" id="KW-1185">Reference proteome</keyword>
<reference evidence="10 11" key="1">
    <citation type="submission" date="2024-02" db="EMBL/GenBank/DDBJ databases">
        <title>The Genome Sequence of Enterococcus sp. DIV0159.</title>
        <authorList>
            <person name="Earl A."/>
            <person name="Manson A."/>
            <person name="Gilmore M."/>
            <person name="Sanders J."/>
            <person name="Shea T."/>
            <person name="Howe W."/>
            <person name="Livny J."/>
            <person name="Cuomo C."/>
            <person name="Neafsey D."/>
            <person name="Birren B."/>
        </authorList>
    </citation>
    <scope>NUCLEOTIDE SEQUENCE [LARGE SCALE GENOMIC DNA]</scope>
    <source>
        <strain evidence="10 11">665A</strain>
    </source>
</reference>
<evidence type="ECO:0000256" key="1">
    <source>
        <dbReference type="ARBA" id="ARBA00004651"/>
    </source>
</evidence>
<evidence type="ECO:0000256" key="8">
    <source>
        <dbReference type="SAM" id="Phobius"/>
    </source>
</evidence>
<dbReference type="EMBL" id="JAFREL020000002">
    <property type="protein sequence ID" value="MEO1771309.1"/>
    <property type="molecule type" value="Genomic_DNA"/>
</dbReference>
<feature type="transmembrane region" description="Helical" evidence="8">
    <location>
        <begin position="254"/>
        <end position="278"/>
    </location>
</feature>
<keyword evidence="4 8" id="KW-1133">Transmembrane helix</keyword>
<comment type="subcellular location">
    <subcellularLocation>
        <location evidence="1">Cell membrane</location>
        <topology evidence="1">Multi-pass membrane protein</topology>
    </subcellularLocation>
</comment>
<feature type="transmembrane region" description="Helical" evidence="8">
    <location>
        <begin position="744"/>
        <end position="766"/>
    </location>
</feature>
<accession>A0ABV0EUT8</accession>
<feature type="transmembrane region" description="Helical" evidence="8">
    <location>
        <begin position="692"/>
        <end position="713"/>
    </location>
</feature>
<comment type="similarity">
    <text evidence="6">Belongs to the ABC-4 integral membrane protein family.</text>
</comment>
<keyword evidence="2" id="KW-1003">Cell membrane</keyword>
<feature type="transmembrane region" description="Helical" evidence="8">
    <location>
        <begin position="21"/>
        <end position="42"/>
    </location>
</feature>
<sequence>MINTVAWANTKFHRRKNVLSGMAIILTSVLVFLTITMGLGSVNTQNAAVNKIYPTWHTMYRNVSEEDKDKIAQHAAIETYGLRQDIGQVSLDEGSVILLYMDKTAQRLNKVEIDKGREPKSGNEAVFSLNTLKKLGYIQAKLGDAVSVPFQPYTKDGLGLAESTTFKIVGLMDDTEEINAKDKYSMMVSKEFMESNSPLDQRNYRMMIRLAPEEAATTTEVEKETKKIGQNFNVLESDVVVNKEYLFANYDDPAFYSGMIIIIIIVSAAGALTIYSIYYVSLISKVQEFGKLKALGATKQQVRQIVLRENLLVASIAIPIGLAIGIIAAKLFFGRIVELLQEGSVLTAMMQQVVRNNEVQLIIPWVIALSIGIALITVLVASLKPMHLASKIMPIEAMRYTGQNETQQKKRRGFLNLTLERLTKANVSRNKKRTVITIVSLGLIGTLFVTVSTVFNCMQPEEIAHQAIAEDFRLGLETWSGDLMNPEREWQQLQQNNPLTSDKIKEIEQISGVERVDTQRVISGELVSIKEPDSDKPLAVSIASIRKKQMKEVAKHIKKGSVDYEKLAGGEYLIASDYIFKNYPDLAMGKPIDVKIFDGDRSYIKQMTIVAAGRLPEKIDHSASFIASDETIQALSDNNLIKFLDIKADSQRISEVKKELEAIKGESEFYELESYEDTLKTWESATMMTVGAGYSILLVLAVVGIMNLVNTTIDSILSRKKELGVMQAIGMSNKQMRKMLQLESLFYAGGIIVMSVGIGSIVGYLIYRYAAANALMQIQNYYYPFIQVGLLILVIIVVQLLLTLATTTIVNKEPVIKRIQASE</sequence>
<evidence type="ECO:0000256" key="7">
    <source>
        <dbReference type="SAM" id="Coils"/>
    </source>
</evidence>
<evidence type="ECO:0000256" key="4">
    <source>
        <dbReference type="ARBA" id="ARBA00022989"/>
    </source>
</evidence>
<evidence type="ECO:0000313" key="11">
    <source>
        <dbReference type="Proteomes" id="UP000664357"/>
    </source>
</evidence>
<keyword evidence="3 8" id="KW-0812">Transmembrane</keyword>
<protein>
    <recommendedName>
        <fullName evidence="9">ABC3 transporter permease C-terminal domain-containing protein</fullName>
    </recommendedName>
</protein>
<dbReference type="Proteomes" id="UP000664357">
    <property type="component" value="Unassembled WGS sequence"/>
</dbReference>
<keyword evidence="7" id="KW-0175">Coiled coil</keyword>
<dbReference type="InterPro" id="IPR003838">
    <property type="entry name" value="ABC3_permease_C"/>
</dbReference>
<evidence type="ECO:0000256" key="5">
    <source>
        <dbReference type="ARBA" id="ARBA00023136"/>
    </source>
</evidence>
<feature type="transmembrane region" description="Helical" evidence="8">
    <location>
        <begin position="362"/>
        <end position="383"/>
    </location>
</feature>
<evidence type="ECO:0000259" key="9">
    <source>
        <dbReference type="Pfam" id="PF02687"/>
    </source>
</evidence>
<evidence type="ECO:0000256" key="3">
    <source>
        <dbReference type="ARBA" id="ARBA00022692"/>
    </source>
</evidence>
<dbReference type="Pfam" id="PF02687">
    <property type="entry name" value="FtsX"/>
    <property type="match status" value="2"/>
</dbReference>
<evidence type="ECO:0000256" key="2">
    <source>
        <dbReference type="ARBA" id="ARBA00022475"/>
    </source>
</evidence>
<name>A0ABV0EUT8_9ENTE</name>
<feature type="domain" description="ABC3 transporter permease C-terminal" evidence="9">
    <location>
        <begin position="695"/>
        <end position="809"/>
    </location>
</feature>
<feature type="transmembrane region" description="Helical" evidence="8">
    <location>
        <begin position="786"/>
        <end position="810"/>
    </location>
</feature>
<feature type="coiled-coil region" evidence="7">
    <location>
        <begin position="646"/>
        <end position="673"/>
    </location>
</feature>
<gene>
    <name evidence="10" type="ORF">JZO67_003289</name>
</gene>
<evidence type="ECO:0000256" key="6">
    <source>
        <dbReference type="ARBA" id="ARBA00038076"/>
    </source>
</evidence>
<evidence type="ECO:0000313" key="10">
    <source>
        <dbReference type="EMBL" id="MEO1771309.1"/>
    </source>
</evidence>
<dbReference type="PANTHER" id="PTHR30572">
    <property type="entry name" value="MEMBRANE COMPONENT OF TRANSPORTER-RELATED"/>
    <property type="match status" value="1"/>
</dbReference>
<feature type="transmembrane region" description="Helical" evidence="8">
    <location>
        <begin position="311"/>
        <end position="333"/>
    </location>
</feature>
<dbReference type="InterPro" id="IPR050250">
    <property type="entry name" value="Macrolide_Exporter_MacB"/>
</dbReference>
<feature type="domain" description="ABC3 transporter permease C-terminal" evidence="9">
    <location>
        <begin position="260"/>
        <end position="386"/>
    </location>
</feature>